<proteinExistence type="predicted"/>
<organism evidence="2 3">
    <name type="scientific">Leptospira bouyouniensis</name>
    <dbReference type="NCBI Taxonomy" id="2484911"/>
    <lineage>
        <taxon>Bacteria</taxon>
        <taxon>Pseudomonadati</taxon>
        <taxon>Spirochaetota</taxon>
        <taxon>Spirochaetia</taxon>
        <taxon>Leptospirales</taxon>
        <taxon>Leptospiraceae</taxon>
        <taxon>Leptospira</taxon>
    </lineage>
</organism>
<feature type="region of interest" description="Disordered" evidence="1">
    <location>
        <begin position="22"/>
        <end position="71"/>
    </location>
</feature>
<reference evidence="2 3" key="1">
    <citation type="journal article" date="2019" name="PLoS Negl. Trop. Dis.">
        <title>Revisiting the worldwide diversity of Leptospira species in the environment.</title>
        <authorList>
            <person name="Vincent A.T."/>
            <person name="Schiettekatte O."/>
            <person name="Bourhy P."/>
            <person name="Veyrier F.J."/>
            <person name="Picardeau M."/>
        </authorList>
    </citation>
    <scope>NUCLEOTIDE SEQUENCE [LARGE SCALE GENOMIC DNA]</scope>
    <source>
        <strain evidence="2 3">201800273</strain>
    </source>
</reference>
<dbReference type="RefSeq" id="WP_135769951.1">
    <property type="nucleotide sequence ID" value="NZ_RQFT01000002.1"/>
</dbReference>
<feature type="compositionally biased region" description="Acidic residues" evidence="1">
    <location>
        <begin position="50"/>
        <end position="61"/>
    </location>
</feature>
<comment type="caution">
    <text evidence="2">The sequence shown here is derived from an EMBL/GenBank/DDBJ whole genome shotgun (WGS) entry which is preliminary data.</text>
</comment>
<evidence type="ECO:0000313" key="3">
    <source>
        <dbReference type="Proteomes" id="UP000297641"/>
    </source>
</evidence>
<dbReference type="Proteomes" id="UP000297641">
    <property type="component" value="Unassembled WGS sequence"/>
</dbReference>
<name>A0A7I0HWJ7_9LEPT</name>
<evidence type="ECO:0000256" key="1">
    <source>
        <dbReference type="SAM" id="MobiDB-lite"/>
    </source>
</evidence>
<gene>
    <name evidence="2" type="ORF">EHQ43_01370</name>
</gene>
<evidence type="ECO:0000313" key="2">
    <source>
        <dbReference type="EMBL" id="TGL09135.1"/>
    </source>
</evidence>
<dbReference type="AlphaFoldDB" id="A0A7I0HWJ7"/>
<accession>A0A7I0HWJ7</accession>
<feature type="compositionally biased region" description="Low complexity" evidence="1">
    <location>
        <begin position="30"/>
        <end position="40"/>
    </location>
</feature>
<dbReference type="EMBL" id="RQFT01000002">
    <property type="protein sequence ID" value="TGL09135.1"/>
    <property type="molecule type" value="Genomic_DNA"/>
</dbReference>
<protein>
    <submittedName>
        <fullName evidence="2">Uncharacterized protein</fullName>
    </submittedName>
</protein>
<sequence length="115" mass="12011">MNAGIDLAVSLGMTIASGAALLYGSGGTSGTPTANSGETVVMERTRREEEDGDDPNPEEGNDQQNESLPMSEMTMIDGGSITLDREPAYGQSIVPVTIATGTHRAERGIFPIRLG</sequence>